<dbReference type="GO" id="GO:0016301">
    <property type="term" value="F:kinase activity"/>
    <property type="evidence" value="ECO:0007669"/>
    <property type="project" value="UniProtKB-KW"/>
</dbReference>
<keyword evidence="5" id="KW-0418">Kinase</keyword>
<dbReference type="Gene3D" id="3.40.50.2300">
    <property type="match status" value="1"/>
</dbReference>
<dbReference type="Pfam" id="PF13581">
    <property type="entry name" value="HATPase_c_2"/>
    <property type="match status" value="1"/>
</dbReference>
<dbReference type="InterPro" id="IPR001932">
    <property type="entry name" value="PPM-type_phosphatase-like_dom"/>
</dbReference>
<dbReference type="Gene3D" id="3.30.565.10">
    <property type="entry name" value="Histidine kinase-like ATPase, C-terminal domain"/>
    <property type="match status" value="1"/>
</dbReference>
<dbReference type="GO" id="GO:0000160">
    <property type="term" value="P:phosphorelay signal transduction system"/>
    <property type="evidence" value="ECO:0007669"/>
    <property type="project" value="InterPro"/>
</dbReference>
<dbReference type="InterPro" id="IPR003594">
    <property type="entry name" value="HATPase_dom"/>
</dbReference>
<dbReference type="InterPro" id="IPR036890">
    <property type="entry name" value="HATPase_C_sf"/>
</dbReference>
<keyword evidence="1" id="KW-0378">Hydrolase</keyword>
<dbReference type="SUPFAM" id="SSF52172">
    <property type="entry name" value="CheY-like"/>
    <property type="match status" value="1"/>
</dbReference>
<dbReference type="InterPro" id="IPR052016">
    <property type="entry name" value="Bact_Sigma-Reg"/>
</dbReference>
<gene>
    <name evidence="5" type="ORF">SAMN05421720_101471</name>
</gene>
<dbReference type="STRING" id="69960.SAMN05421720_101471"/>
<evidence type="ECO:0000256" key="2">
    <source>
        <dbReference type="PROSITE-ProRule" id="PRU00169"/>
    </source>
</evidence>
<keyword evidence="2" id="KW-0597">Phosphoprotein</keyword>
<feature type="domain" description="Response regulatory" evidence="4">
    <location>
        <begin position="1"/>
        <end position="106"/>
    </location>
</feature>
<evidence type="ECO:0000259" key="4">
    <source>
        <dbReference type="PROSITE" id="PS50110"/>
    </source>
</evidence>
<name>A0A1G6XGK9_9PROT</name>
<dbReference type="SMART" id="SM00331">
    <property type="entry name" value="PP2C_SIG"/>
    <property type="match status" value="1"/>
</dbReference>
<dbReference type="CDD" id="cd16936">
    <property type="entry name" value="HATPase_RsbW-like"/>
    <property type="match status" value="1"/>
</dbReference>
<dbReference type="Proteomes" id="UP000199412">
    <property type="component" value="Unassembled WGS sequence"/>
</dbReference>
<evidence type="ECO:0000256" key="1">
    <source>
        <dbReference type="ARBA" id="ARBA00022801"/>
    </source>
</evidence>
<reference evidence="5 6" key="1">
    <citation type="submission" date="2016-10" db="EMBL/GenBank/DDBJ databases">
        <authorList>
            <person name="de Groot N.N."/>
        </authorList>
    </citation>
    <scope>NUCLEOTIDE SEQUENCE [LARGE SCALE GENOMIC DNA]</scope>
    <source>
        <strain evidence="5 6">ATCC 700224</strain>
    </source>
</reference>
<feature type="region of interest" description="Disordered" evidence="3">
    <location>
        <begin position="278"/>
        <end position="308"/>
    </location>
</feature>
<dbReference type="GO" id="GO:0016791">
    <property type="term" value="F:phosphatase activity"/>
    <property type="evidence" value="ECO:0007669"/>
    <property type="project" value="TreeGrafter"/>
</dbReference>
<organism evidence="5 6">
    <name type="scientific">Rhodospira trueperi</name>
    <dbReference type="NCBI Taxonomy" id="69960"/>
    <lineage>
        <taxon>Bacteria</taxon>
        <taxon>Pseudomonadati</taxon>
        <taxon>Pseudomonadota</taxon>
        <taxon>Alphaproteobacteria</taxon>
        <taxon>Rhodospirillales</taxon>
        <taxon>Rhodospirillaceae</taxon>
        <taxon>Rhodospira</taxon>
    </lineage>
</organism>
<accession>A0A1G6XGK9</accession>
<evidence type="ECO:0000313" key="5">
    <source>
        <dbReference type="EMBL" id="SDD76465.1"/>
    </source>
</evidence>
<dbReference type="SMART" id="SM00448">
    <property type="entry name" value="REC"/>
    <property type="match status" value="1"/>
</dbReference>
<feature type="modified residue" description="4-aspartylphosphate" evidence="2">
    <location>
        <position position="39"/>
    </location>
</feature>
<evidence type="ECO:0000256" key="3">
    <source>
        <dbReference type="SAM" id="MobiDB-lite"/>
    </source>
</evidence>
<dbReference type="EMBL" id="FNAP01000001">
    <property type="protein sequence ID" value="SDD76465.1"/>
    <property type="molecule type" value="Genomic_DNA"/>
</dbReference>
<proteinExistence type="predicted"/>
<dbReference type="PANTHER" id="PTHR43156">
    <property type="entry name" value="STAGE II SPORULATION PROTEIN E-RELATED"/>
    <property type="match status" value="1"/>
</dbReference>
<keyword evidence="5" id="KW-0808">Transferase</keyword>
<protein>
    <submittedName>
        <fullName evidence="5">Histidine kinase-like ATPase domain-containing protein</fullName>
    </submittedName>
</protein>
<dbReference type="PROSITE" id="PS50110">
    <property type="entry name" value="RESPONSE_REGULATORY"/>
    <property type="match status" value="1"/>
</dbReference>
<dbReference type="Pfam" id="PF00072">
    <property type="entry name" value="Response_reg"/>
    <property type="match status" value="1"/>
</dbReference>
<dbReference type="InterPro" id="IPR036457">
    <property type="entry name" value="PPM-type-like_dom_sf"/>
</dbReference>
<dbReference type="Pfam" id="PF07228">
    <property type="entry name" value="SpoIIE"/>
    <property type="match status" value="1"/>
</dbReference>
<sequence length="582" mass="63499">MLAGLLGALDYDVVPASDGDEAWDRLEREGSSFDVVLLDRRMPRMDGMEVLARIKATPALKALPVIMQTAADSEAEVIEGIRAGAFYYLTKPYQPQALLSVTAAAVADHARVRALQRDVNTRVSALLMMRDGRFQFRTITEARDLATSLAAAFPDPPRQVIGLSELMINAVEHGNLGITYDEKTSLLASGRLDEEVAARLDQPEHRDKTVEVSLRQDPGRIEVTVADQGAGFDWRRYLEMDPQRVFDAHGRGIALARSISFDSVTYRGQGNQVTAVVFAPDDPTDRTSTPNHEKGRSGASPLADTPPDHMRLASVEERLIHTRADLEAYRARLDEDLGTARKMQQDLLPDAELMTEIEARHTVRLDSHFESSSELGGDLFGLHAIDSHRFALWTVDFSGHGVAAALNTFRLHALLSEFPEWMQHPGDYLSLLNARLKSLLPTGQYATALYAVVDTRADVLRYAAAGAPPPVLADTATGATTQCESAGVPLGIADGILYETRSVPFPPGSLLLLYSDALLESGWEESRALGRQGVRDLVGGAIAARGASVTLTDILDPFLNRVTRPLSDDLTALMCLRHPHPA</sequence>
<dbReference type="AlphaFoldDB" id="A0A1G6XGK9"/>
<evidence type="ECO:0000313" key="6">
    <source>
        <dbReference type="Proteomes" id="UP000199412"/>
    </source>
</evidence>
<dbReference type="SUPFAM" id="SSF55874">
    <property type="entry name" value="ATPase domain of HSP90 chaperone/DNA topoisomerase II/histidine kinase"/>
    <property type="match status" value="1"/>
</dbReference>
<dbReference type="Gene3D" id="3.60.40.10">
    <property type="entry name" value="PPM-type phosphatase domain"/>
    <property type="match status" value="1"/>
</dbReference>
<dbReference type="InterPro" id="IPR011006">
    <property type="entry name" value="CheY-like_superfamily"/>
</dbReference>
<dbReference type="InterPro" id="IPR001789">
    <property type="entry name" value="Sig_transdc_resp-reg_receiver"/>
</dbReference>
<keyword evidence="6" id="KW-1185">Reference proteome</keyword>
<dbReference type="PANTHER" id="PTHR43156:SF2">
    <property type="entry name" value="STAGE II SPORULATION PROTEIN E"/>
    <property type="match status" value="1"/>
</dbReference>